<dbReference type="InterPro" id="IPR029045">
    <property type="entry name" value="ClpP/crotonase-like_dom_sf"/>
</dbReference>
<dbReference type="STRING" id="1354337.M983_3126"/>
<dbReference type="SUPFAM" id="SSF52096">
    <property type="entry name" value="ClpP/crotonase"/>
    <property type="match status" value="1"/>
</dbReference>
<evidence type="ECO:0000313" key="1">
    <source>
        <dbReference type="EMBL" id="OAT21520.1"/>
    </source>
</evidence>
<keyword evidence="2" id="KW-1185">Reference proteome</keyword>
<sequence>MASKNIQLAFIFSNCLLLAGCDSETEKDFELICGDGHSIKQQEGLQADEILKEYIIGDKKSDLEKLVQVQHMDNTISYDGYISHSGLLRVNQLLSENPNIKLIKIDSLGGVTSLGLCFGELIYKNKLDVEVKDRVYSSAANYVFVAGRNKYISKNALIGFHGGEASTQFYDLEKNKNIMSANSITEPENNSIKEWESEFYKKLGINIRLITAGQETDFAKLNQVGWTYTLDAFEYLGVNGIKLNDGVWDINTKYNENKNLFIIDKDYLIRD</sequence>
<evidence type="ECO:0008006" key="3">
    <source>
        <dbReference type="Google" id="ProtNLM"/>
    </source>
</evidence>
<organism evidence="1 2">
    <name type="scientific">Proteus myxofaciens ATCC 19692</name>
    <dbReference type="NCBI Taxonomy" id="1354337"/>
    <lineage>
        <taxon>Bacteria</taxon>
        <taxon>Pseudomonadati</taxon>
        <taxon>Pseudomonadota</taxon>
        <taxon>Gammaproteobacteria</taxon>
        <taxon>Enterobacterales</taxon>
        <taxon>Morganellaceae</taxon>
        <taxon>Proteus</taxon>
    </lineage>
</organism>
<dbReference type="RefSeq" id="WP_066753208.1">
    <property type="nucleotide sequence ID" value="NZ_LXEN01000155.1"/>
</dbReference>
<dbReference type="Proteomes" id="UP000094023">
    <property type="component" value="Unassembled WGS sequence"/>
</dbReference>
<dbReference type="EMBL" id="LXEN01000155">
    <property type="protein sequence ID" value="OAT21520.1"/>
    <property type="molecule type" value="Genomic_DNA"/>
</dbReference>
<dbReference type="PROSITE" id="PS51257">
    <property type="entry name" value="PROKAR_LIPOPROTEIN"/>
    <property type="match status" value="1"/>
</dbReference>
<name>A0A198F9Q4_9GAMM</name>
<dbReference type="AlphaFoldDB" id="A0A198F9Q4"/>
<comment type="caution">
    <text evidence="1">The sequence shown here is derived from an EMBL/GenBank/DDBJ whole genome shotgun (WGS) entry which is preliminary data.</text>
</comment>
<evidence type="ECO:0000313" key="2">
    <source>
        <dbReference type="Proteomes" id="UP000094023"/>
    </source>
</evidence>
<reference evidence="1 2" key="1">
    <citation type="submission" date="2016-04" db="EMBL/GenBank/DDBJ databases">
        <title>ATOL: Assembling a taxonomically balanced genome-scale reconstruction of the evolutionary history of the Enterobacteriaceae.</title>
        <authorList>
            <person name="Plunkett G.III."/>
            <person name="Neeno-Eckwall E.C."/>
            <person name="Glasner J.D."/>
            <person name="Perna N.T."/>
        </authorList>
    </citation>
    <scope>NUCLEOTIDE SEQUENCE [LARGE SCALE GENOMIC DNA]</scope>
    <source>
        <strain evidence="1 2">ATCC 19692</strain>
    </source>
</reference>
<accession>A0A198F9Q4</accession>
<gene>
    <name evidence="1" type="ORF">M983_3126</name>
</gene>
<proteinExistence type="predicted"/>
<dbReference type="OrthoDB" id="8581915at2"/>
<protein>
    <recommendedName>
        <fullName evidence="3">Lipoprotein</fullName>
    </recommendedName>
</protein>